<name>U4TWW6_9LACO</name>
<gene>
    <name evidence="2" type="ORF">L248_1907</name>
</gene>
<sequence>MPVAAADRGDLSPPAAAAKRVPGTTAGRHSLAAAVPARQPLVLPR</sequence>
<evidence type="ECO:0000256" key="1">
    <source>
        <dbReference type="SAM" id="MobiDB-lite"/>
    </source>
</evidence>
<dbReference type="HOGENOM" id="CLU_3201444_0_0_9"/>
<protein>
    <submittedName>
        <fullName evidence="2">Uncharacterized protein</fullName>
    </submittedName>
</protein>
<reference evidence="3" key="1">
    <citation type="journal article" date="2013" name="Genome Announc.">
        <title>Whole-Genome Sequencing of Lactobacillus shenzhenensis Strain LY-73T.</title>
        <authorList>
            <person name="Lin Z."/>
            <person name="Liu Z."/>
            <person name="Yang R."/>
            <person name="Zou Y."/>
            <person name="Wan D."/>
            <person name="Chen J."/>
            <person name="Guo M."/>
            <person name="Zhao J."/>
            <person name="Fang C."/>
            <person name="Yang R."/>
            <person name="Liu F."/>
        </authorList>
    </citation>
    <scope>NUCLEOTIDE SEQUENCE [LARGE SCALE GENOMIC DNA]</scope>
    <source>
        <strain evidence="3">LY-73</strain>
    </source>
</reference>
<organism evidence="2 3">
    <name type="scientific">Schleiferilactobacillus shenzhenensis LY-73</name>
    <dbReference type="NCBI Taxonomy" id="1231336"/>
    <lineage>
        <taxon>Bacteria</taxon>
        <taxon>Bacillati</taxon>
        <taxon>Bacillota</taxon>
        <taxon>Bacilli</taxon>
        <taxon>Lactobacillales</taxon>
        <taxon>Lactobacillaceae</taxon>
        <taxon>Schleiferilactobacillus</taxon>
    </lineage>
</organism>
<evidence type="ECO:0000313" key="3">
    <source>
        <dbReference type="Proteomes" id="UP000030647"/>
    </source>
</evidence>
<proteinExistence type="predicted"/>
<dbReference type="EMBL" id="KI271584">
    <property type="protein sequence ID" value="ERL65832.1"/>
    <property type="molecule type" value="Genomic_DNA"/>
</dbReference>
<accession>U4TWW6</accession>
<feature type="region of interest" description="Disordered" evidence="1">
    <location>
        <begin position="1"/>
        <end position="27"/>
    </location>
</feature>
<keyword evidence="3" id="KW-1185">Reference proteome</keyword>
<dbReference type="AlphaFoldDB" id="U4TWW6"/>
<evidence type="ECO:0000313" key="2">
    <source>
        <dbReference type="EMBL" id="ERL65832.1"/>
    </source>
</evidence>
<dbReference type="Proteomes" id="UP000030647">
    <property type="component" value="Unassembled WGS sequence"/>
</dbReference>